<dbReference type="GO" id="GO:0035493">
    <property type="term" value="P:SNARE complex assembly"/>
    <property type="evidence" value="ECO:0007669"/>
    <property type="project" value="TreeGrafter"/>
</dbReference>
<dbReference type="GO" id="GO:0005802">
    <property type="term" value="C:trans-Golgi network"/>
    <property type="evidence" value="ECO:0007669"/>
    <property type="project" value="TreeGrafter"/>
</dbReference>
<accession>C1BQ38</accession>
<dbReference type="PANTHER" id="PTHR46897">
    <property type="entry name" value="VESICLE-ASSOCIATED MEMBRANE PROTEIN 4"/>
    <property type="match status" value="1"/>
</dbReference>
<evidence type="ECO:0000259" key="4">
    <source>
        <dbReference type="PROSITE" id="PS50892"/>
    </source>
</evidence>
<gene>
    <name evidence="5" type="primary">VAMP4</name>
</gene>
<dbReference type="GO" id="GO:0090161">
    <property type="term" value="P:Golgi ribbon formation"/>
    <property type="evidence" value="ECO:0007669"/>
    <property type="project" value="InterPro"/>
</dbReference>
<keyword evidence="3" id="KW-0472">Membrane</keyword>
<dbReference type="InterPro" id="IPR042887">
    <property type="entry name" value="VAMP4"/>
</dbReference>
<dbReference type="GO" id="GO:0031201">
    <property type="term" value="C:SNARE complex"/>
    <property type="evidence" value="ECO:0007669"/>
    <property type="project" value="TreeGrafter"/>
</dbReference>
<name>C1BQ38_CALRO</name>
<dbReference type="PROSITE" id="PS50892">
    <property type="entry name" value="V_SNARE"/>
    <property type="match status" value="1"/>
</dbReference>
<feature type="transmembrane region" description="Helical" evidence="3">
    <location>
        <begin position="129"/>
        <end position="148"/>
    </location>
</feature>
<dbReference type="Pfam" id="PF00957">
    <property type="entry name" value="Synaptobrevin"/>
    <property type="match status" value="1"/>
</dbReference>
<dbReference type="Gene3D" id="1.20.5.110">
    <property type="match status" value="1"/>
</dbReference>
<keyword evidence="3" id="KW-1133">Transmembrane helix</keyword>
<protein>
    <submittedName>
        <fullName evidence="5">Vesicle-associated membrane protein 4</fullName>
    </submittedName>
</protein>
<proteinExistence type="evidence at transcript level"/>
<sequence length="149" mass="16858">MSVPTPYKDDPSLYDDPDDSIILGQEADEKPRRHQLLGSSSDEDEEDFFLRGPRVSLHSSGSSSKLSGLKNKVEEVTNIMKDNVNRVLERNEHLDFLQERSDRLNDMSASFSSTAASMRRKAWWENNKAKGIIGILTSVILIIIIISFF</sequence>
<dbReference type="PANTHER" id="PTHR46897:SF1">
    <property type="entry name" value="VESICLE-ASSOCIATED MEMBRANE PROTEIN 4"/>
    <property type="match status" value="1"/>
</dbReference>
<dbReference type="EMBL" id="BT076717">
    <property type="protein sequence ID" value="ACO11141.1"/>
    <property type="molecule type" value="mRNA"/>
</dbReference>
<keyword evidence="1" id="KW-0175">Coiled coil</keyword>
<reference evidence="5" key="1">
    <citation type="submission" date="2009-03" db="EMBL/GenBank/DDBJ databases">
        <title>Caligus rogercresseyi ESTs and full-length cDNAs.</title>
        <authorList>
            <person name="Yasuike M."/>
            <person name="von Schalburg K."/>
            <person name="Cooper G."/>
            <person name="Leong J."/>
            <person name="Jones S.R.M."/>
            <person name="Koop B.F."/>
        </authorList>
    </citation>
    <scope>NUCLEOTIDE SEQUENCE</scope>
    <source>
        <tissue evidence="5">Whole tissue</tissue>
    </source>
</reference>
<evidence type="ECO:0000256" key="2">
    <source>
        <dbReference type="SAM" id="MobiDB-lite"/>
    </source>
</evidence>
<dbReference type="InterPro" id="IPR042855">
    <property type="entry name" value="V_SNARE_CC"/>
</dbReference>
<dbReference type="PRINTS" id="PR00219">
    <property type="entry name" value="SYNAPTOBREVN"/>
</dbReference>
<organism evidence="5">
    <name type="scientific">Caligus rogercresseyi</name>
    <name type="common">Sea louse</name>
    <dbReference type="NCBI Taxonomy" id="217165"/>
    <lineage>
        <taxon>Eukaryota</taxon>
        <taxon>Metazoa</taxon>
        <taxon>Ecdysozoa</taxon>
        <taxon>Arthropoda</taxon>
        <taxon>Crustacea</taxon>
        <taxon>Multicrustacea</taxon>
        <taxon>Hexanauplia</taxon>
        <taxon>Copepoda</taxon>
        <taxon>Siphonostomatoida</taxon>
        <taxon>Caligidae</taxon>
        <taxon>Caligus</taxon>
    </lineage>
</organism>
<dbReference type="AlphaFoldDB" id="C1BQ38"/>
<feature type="region of interest" description="Disordered" evidence="2">
    <location>
        <begin position="1"/>
        <end position="45"/>
    </location>
</feature>
<dbReference type="SUPFAM" id="SSF58038">
    <property type="entry name" value="SNARE fusion complex"/>
    <property type="match status" value="1"/>
</dbReference>
<evidence type="ECO:0000313" key="5">
    <source>
        <dbReference type="EMBL" id="ACO11141.1"/>
    </source>
</evidence>
<keyword evidence="3" id="KW-0812">Transmembrane</keyword>
<feature type="domain" description="V-SNARE coiled-coil homology" evidence="4">
    <location>
        <begin position="65"/>
        <end position="125"/>
    </location>
</feature>
<evidence type="ECO:0000256" key="3">
    <source>
        <dbReference type="SAM" id="Phobius"/>
    </source>
</evidence>
<evidence type="ECO:0000256" key="1">
    <source>
        <dbReference type="PROSITE-ProRule" id="PRU00290"/>
    </source>
</evidence>
<dbReference type="InterPro" id="IPR001388">
    <property type="entry name" value="Synaptobrevin-like"/>
</dbReference>